<protein>
    <submittedName>
        <fullName evidence="3">Endonuclease/exonuclease/phosphatase family protein</fullName>
    </submittedName>
</protein>
<accession>A0ABZ2XR33</accession>
<evidence type="ECO:0000256" key="1">
    <source>
        <dbReference type="SAM" id="SignalP"/>
    </source>
</evidence>
<dbReference type="InterPro" id="IPR005135">
    <property type="entry name" value="Endo/exonuclease/phosphatase"/>
</dbReference>
<organism evidence="3 4">
    <name type="scientific">Aliisedimentitalea scapharcae</name>
    <dbReference type="NCBI Taxonomy" id="1524259"/>
    <lineage>
        <taxon>Bacteria</taxon>
        <taxon>Pseudomonadati</taxon>
        <taxon>Pseudomonadota</taxon>
        <taxon>Alphaproteobacteria</taxon>
        <taxon>Rhodobacterales</taxon>
        <taxon>Roseobacteraceae</taxon>
        <taxon>Aliisedimentitalea</taxon>
    </lineage>
</organism>
<sequence>MRRLLAGAALLLLGSLACSADPLRLATFNTELSRKGPGLLLRAIQRGDDPAVRAVIQVIARNNPDILVLQGVDWDHENRAVRALVKQLAKIGVDYPHMFSAQPNAGLATNLDLNGDGRLGGPEDAQGFGAFTGQSGMAILSRHPIKTAQIVDYSATLWLDLPGAIPPTHPDGNPFPSAEAMERQRLPSVAIWAVPVTRADGSDLTVLAFQAGPPVFDGPEDRNGRRNHDELQLLRQIVRREFGPALTGDIVLAGGANLDPCDSDGRTQAIVDLLAETRLQDPAPRSSGAAAATAAPSACSDPALDTVDWPGIGKFRVDYILPSVGMRVVNTGVFWPTPDQADGQLAQQASRHRLVWVDLAAD</sequence>
<keyword evidence="3" id="KW-0255">Endonuclease</keyword>
<evidence type="ECO:0000313" key="3">
    <source>
        <dbReference type="EMBL" id="WZK88541.1"/>
    </source>
</evidence>
<dbReference type="Proteomes" id="UP001623232">
    <property type="component" value="Chromosome"/>
</dbReference>
<feature type="signal peptide" evidence="1">
    <location>
        <begin position="1"/>
        <end position="20"/>
    </location>
</feature>
<proteinExistence type="predicted"/>
<evidence type="ECO:0000259" key="2">
    <source>
        <dbReference type="Pfam" id="PF03372"/>
    </source>
</evidence>
<keyword evidence="1" id="KW-0732">Signal</keyword>
<dbReference type="Gene3D" id="3.60.10.10">
    <property type="entry name" value="Endonuclease/exonuclease/phosphatase"/>
    <property type="match status" value="1"/>
</dbReference>
<dbReference type="GO" id="GO:0004519">
    <property type="term" value="F:endonuclease activity"/>
    <property type="evidence" value="ECO:0007669"/>
    <property type="project" value="UniProtKB-KW"/>
</dbReference>
<feature type="chain" id="PRO_5045938803" evidence="1">
    <location>
        <begin position="21"/>
        <end position="362"/>
    </location>
</feature>
<gene>
    <name evidence="3" type="ORF">QEZ52_18345</name>
</gene>
<feature type="domain" description="Endonuclease/exonuclease/phosphatase" evidence="2">
    <location>
        <begin position="27"/>
        <end position="339"/>
    </location>
</feature>
<dbReference type="PROSITE" id="PS51257">
    <property type="entry name" value="PROKAR_LIPOPROTEIN"/>
    <property type="match status" value="1"/>
</dbReference>
<dbReference type="SUPFAM" id="SSF56219">
    <property type="entry name" value="DNase I-like"/>
    <property type="match status" value="1"/>
</dbReference>
<reference evidence="3 4" key="1">
    <citation type="submission" date="2023-04" db="EMBL/GenBank/DDBJ databases">
        <title>Complete genome sequence of Alisedimentitalea scapharcae.</title>
        <authorList>
            <person name="Rong J.-C."/>
            <person name="Yi M.-L."/>
            <person name="Zhao Q."/>
        </authorList>
    </citation>
    <scope>NUCLEOTIDE SEQUENCE [LARGE SCALE GENOMIC DNA]</scope>
    <source>
        <strain evidence="3 4">KCTC 42119</strain>
    </source>
</reference>
<dbReference type="EMBL" id="CP123584">
    <property type="protein sequence ID" value="WZK88541.1"/>
    <property type="molecule type" value="Genomic_DNA"/>
</dbReference>
<keyword evidence="4" id="KW-1185">Reference proteome</keyword>
<dbReference type="Pfam" id="PF03372">
    <property type="entry name" value="Exo_endo_phos"/>
    <property type="match status" value="1"/>
</dbReference>
<dbReference type="RefSeq" id="WP_406645924.1">
    <property type="nucleotide sequence ID" value="NZ_CP123584.1"/>
</dbReference>
<name>A0ABZ2XR33_9RHOB</name>
<keyword evidence="3" id="KW-0540">Nuclease</keyword>
<dbReference type="InterPro" id="IPR036691">
    <property type="entry name" value="Endo/exonu/phosph_ase_sf"/>
</dbReference>
<evidence type="ECO:0000313" key="4">
    <source>
        <dbReference type="Proteomes" id="UP001623232"/>
    </source>
</evidence>
<keyword evidence="3" id="KW-0378">Hydrolase</keyword>